<reference evidence="1 2" key="1">
    <citation type="submission" date="2019-12" db="EMBL/GenBank/DDBJ databases">
        <title>Genome sequencing and assembly of endphytes of Porphyra tenera.</title>
        <authorList>
            <person name="Park J.M."/>
            <person name="Shin R."/>
            <person name="Jo S.H."/>
        </authorList>
    </citation>
    <scope>NUCLEOTIDE SEQUENCE [LARGE SCALE GENOMIC DNA]</scope>
    <source>
        <strain evidence="1 2">GPM4</strain>
    </source>
</reference>
<dbReference type="PANTHER" id="PTHR32305">
    <property type="match status" value="1"/>
</dbReference>
<proteinExistence type="predicted"/>
<dbReference type="EMBL" id="CP047656">
    <property type="protein sequence ID" value="QHJ09973.1"/>
    <property type="molecule type" value="Genomic_DNA"/>
</dbReference>
<keyword evidence="2" id="KW-1185">Reference proteome</keyword>
<sequence length="192" mass="20511">MQARYYDPVIGRFYSNDPVDAMGHMGCGNPVHGFGRYTYANNNPYKYEDPDGKACLLFRGAVKAAETYHKLSKVEKATTAIGVKATAVSVNELASTSDANFKQAGKTFDAGVKKMEAIQTFIDGNGSVSDMTQAAGEVIGQNQNLVETSANMAEAVHNTFATPVPKSIKDLSGSSKATAVVEVVNSQDKEEN</sequence>
<accession>A0A857JD72</accession>
<evidence type="ECO:0008006" key="3">
    <source>
        <dbReference type="Google" id="ProtNLM"/>
    </source>
</evidence>
<name>A0A857JD72_9ALTE</name>
<protein>
    <recommendedName>
        <fullName evidence="3">RHS repeat-associated core domain-containing protein</fullName>
    </recommendedName>
</protein>
<dbReference type="AlphaFoldDB" id="A0A857JD72"/>
<evidence type="ECO:0000313" key="2">
    <source>
        <dbReference type="Proteomes" id="UP000464524"/>
    </source>
</evidence>
<gene>
    <name evidence="1" type="ORF">FX988_00182</name>
</gene>
<evidence type="ECO:0000313" key="1">
    <source>
        <dbReference type="EMBL" id="QHJ09973.1"/>
    </source>
</evidence>
<dbReference type="NCBIfam" id="TIGR03696">
    <property type="entry name" value="Rhs_assc_core"/>
    <property type="match status" value="1"/>
</dbReference>
<dbReference type="RefSeq" id="WP_254700686.1">
    <property type="nucleotide sequence ID" value="NZ_CP047656.1"/>
</dbReference>
<organism evidence="1 2">
    <name type="scientific">Paraglaciecola mesophila</name>
    <dbReference type="NCBI Taxonomy" id="197222"/>
    <lineage>
        <taxon>Bacteria</taxon>
        <taxon>Pseudomonadati</taxon>
        <taxon>Pseudomonadota</taxon>
        <taxon>Gammaproteobacteria</taxon>
        <taxon>Alteromonadales</taxon>
        <taxon>Alteromonadaceae</taxon>
        <taxon>Paraglaciecola</taxon>
    </lineage>
</organism>
<dbReference type="KEGG" id="pmes:FX988_00182"/>
<dbReference type="PANTHER" id="PTHR32305:SF15">
    <property type="entry name" value="PROTEIN RHSA-RELATED"/>
    <property type="match status" value="1"/>
</dbReference>
<dbReference type="InterPro" id="IPR022385">
    <property type="entry name" value="Rhs_assc_core"/>
</dbReference>
<dbReference type="Gene3D" id="2.180.10.10">
    <property type="entry name" value="RHS repeat-associated core"/>
    <property type="match status" value="1"/>
</dbReference>
<dbReference type="InterPro" id="IPR050708">
    <property type="entry name" value="T6SS_VgrG/RHS"/>
</dbReference>
<dbReference type="Proteomes" id="UP000464524">
    <property type="component" value="Chromosome"/>
</dbReference>